<dbReference type="GO" id="GO:0003677">
    <property type="term" value="F:DNA binding"/>
    <property type="evidence" value="ECO:0007669"/>
    <property type="project" value="InterPro"/>
</dbReference>
<dbReference type="GO" id="GO:0016987">
    <property type="term" value="F:sigma factor activity"/>
    <property type="evidence" value="ECO:0007669"/>
    <property type="project" value="UniProtKB-KW"/>
</dbReference>
<evidence type="ECO:0000259" key="7">
    <source>
        <dbReference type="Pfam" id="PF08281"/>
    </source>
</evidence>
<evidence type="ECO:0000259" key="6">
    <source>
        <dbReference type="Pfam" id="PF04542"/>
    </source>
</evidence>
<gene>
    <name evidence="8" type="ORF">DDZ16_13865</name>
</gene>
<accession>A0A2U2B749</accession>
<dbReference type="OrthoDB" id="9782991at2"/>
<feature type="domain" description="RNA polymerase sigma-70 region 2" evidence="6">
    <location>
        <begin position="31"/>
        <end position="97"/>
    </location>
</feature>
<evidence type="ECO:0000256" key="5">
    <source>
        <dbReference type="SAM" id="Phobius"/>
    </source>
</evidence>
<dbReference type="GO" id="GO:0006352">
    <property type="term" value="P:DNA-templated transcription initiation"/>
    <property type="evidence" value="ECO:0007669"/>
    <property type="project" value="InterPro"/>
</dbReference>
<dbReference type="Pfam" id="PF08281">
    <property type="entry name" value="Sigma70_r4_2"/>
    <property type="match status" value="1"/>
</dbReference>
<keyword evidence="5" id="KW-1133">Transmembrane helix</keyword>
<dbReference type="InterPro" id="IPR000792">
    <property type="entry name" value="Tscrpt_reg_LuxR_C"/>
</dbReference>
<dbReference type="InterPro" id="IPR014284">
    <property type="entry name" value="RNA_pol_sigma-70_dom"/>
</dbReference>
<dbReference type="Gene3D" id="1.10.10.10">
    <property type="entry name" value="Winged helix-like DNA-binding domain superfamily/Winged helix DNA-binding domain"/>
    <property type="match status" value="1"/>
</dbReference>
<dbReference type="InterPro" id="IPR013324">
    <property type="entry name" value="RNA_pol_sigma_r3/r4-like"/>
</dbReference>
<dbReference type="InterPro" id="IPR039425">
    <property type="entry name" value="RNA_pol_sigma-70-like"/>
</dbReference>
<dbReference type="InterPro" id="IPR013325">
    <property type="entry name" value="RNA_pol_sigma_r2"/>
</dbReference>
<reference evidence="8 9" key="1">
    <citation type="submission" date="2018-05" db="EMBL/GenBank/DDBJ databases">
        <title>Marinilabilia rubrum sp. nov., isolated from saltern sediment.</title>
        <authorList>
            <person name="Zhang R."/>
        </authorList>
    </citation>
    <scope>NUCLEOTIDE SEQUENCE [LARGE SCALE GENOMIC DNA]</scope>
    <source>
        <strain evidence="8 9">WTE16</strain>
    </source>
</reference>
<organism evidence="8 9">
    <name type="scientific">Marinilabilia rubra</name>
    <dbReference type="NCBI Taxonomy" id="2162893"/>
    <lineage>
        <taxon>Bacteria</taxon>
        <taxon>Pseudomonadati</taxon>
        <taxon>Bacteroidota</taxon>
        <taxon>Bacteroidia</taxon>
        <taxon>Marinilabiliales</taxon>
        <taxon>Marinilabiliaceae</taxon>
        <taxon>Marinilabilia</taxon>
    </lineage>
</organism>
<dbReference type="InterPro" id="IPR014327">
    <property type="entry name" value="RNA_pol_sigma70_bacteroid"/>
</dbReference>
<comment type="caution">
    <text evidence="8">The sequence shown here is derived from an EMBL/GenBank/DDBJ whole genome shotgun (WGS) entry which is preliminary data.</text>
</comment>
<dbReference type="Gene3D" id="1.10.1740.10">
    <property type="match status" value="1"/>
</dbReference>
<keyword evidence="9" id="KW-1185">Reference proteome</keyword>
<proteinExistence type="inferred from homology"/>
<dbReference type="Pfam" id="PF04542">
    <property type="entry name" value="Sigma70_r2"/>
    <property type="match status" value="1"/>
</dbReference>
<dbReference type="PANTHER" id="PTHR43133">
    <property type="entry name" value="RNA POLYMERASE ECF-TYPE SIGMA FACTO"/>
    <property type="match status" value="1"/>
</dbReference>
<protein>
    <submittedName>
        <fullName evidence="8">RNA polymerase sigma-70 factor</fullName>
    </submittedName>
</protein>
<dbReference type="EMBL" id="QEWP01000011">
    <property type="protein sequence ID" value="PWD98864.1"/>
    <property type="molecule type" value="Genomic_DNA"/>
</dbReference>
<dbReference type="InterPro" id="IPR013249">
    <property type="entry name" value="RNA_pol_sigma70_r4_t2"/>
</dbReference>
<dbReference type="SUPFAM" id="SSF88946">
    <property type="entry name" value="Sigma2 domain of RNA polymerase sigma factors"/>
    <property type="match status" value="1"/>
</dbReference>
<dbReference type="PRINTS" id="PR00038">
    <property type="entry name" value="HTHLUXR"/>
</dbReference>
<dbReference type="InterPro" id="IPR007627">
    <property type="entry name" value="RNA_pol_sigma70_r2"/>
</dbReference>
<keyword evidence="3" id="KW-0731">Sigma factor</keyword>
<name>A0A2U2B749_9BACT</name>
<dbReference type="InterPro" id="IPR036388">
    <property type="entry name" value="WH-like_DNA-bd_sf"/>
</dbReference>
<evidence type="ECO:0000256" key="2">
    <source>
        <dbReference type="ARBA" id="ARBA00023015"/>
    </source>
</evidence>
<feature type="transmembrane region" description="Helical" evidence="5">
    <location>
        <begin position="186"/>
        <end position="204"/>
    </location>
</feature>
<feature type="domain" description="RNA polymerase sigma factor 70 region 4 type 2" evidence="7">
    <location>
        <begin position="128"/>
        <end position="179"/>
    </location>
</feature>
<dbReference type="SUPFAM" id="SSF88659">
    <property type="entry name" value="Sigma3 and sigma4 domains of RNA polymerase sigma factors"/>
    <property type="match status" value="1"/>
</dbReference>
<keyword evidence="5" id="KW-0812">Transmembrane</keyword>
<dbReference type="PANTHER" id="PTHR43133:SF46">
    <property type="entry name" value="RNA POLYMERASE SIGMA-70 FACTOR ECF SUBFAMILY"/>
    <property type="match status" value="1"/>
</dbReference>
<evidence type="ECO:0000256" key="3">
    <source>
        <dbReference type="ARBA" id="ARBA00023082"/>
    </source>
</evidence>
<dbReference type="Proteomes" id="UP000244956">
    <property type="component" value="Unassembled WGS sequence"/>
</dbReference>
<evidence type="ECO:0000313" key="8">
    <source>
        <dbReference type="EMBL" id="PWD98864.1"/>
    </source>
</evidence>
<keyword evidence="2" id="KW-0805">Transcription regulation</keyword>
<comment type="similarity">
    <text evidence="1">Belongs to the sigma-70 factor family. ECF subfamily.</text>
</comment>
<keyword evidence="4" id="KW-0804">Transcription</keyword>
<keyword evidence="5" id="KW-0472">Membrane</keyword>
<sequence length="205" mass="24219">MHNSKERNDEWSEQQLLDGISSGEESAFRHLFDVYYQLLVSFAYRYLNDLDSARNVVQDVIVSLYDKRESIKIHTSLKAHLYQSVRNRALNVLKREKMQRDHHNRILEEEKDQSYYEDKLAVSELEARIADVVKELPGQCRRIFLMSRQEGLSNSDIASDLDISKRTVETQISKALKKIREDLLKYGYLPVLLFLFDFLFRNILK</sequence>
<evidence type="ECO:0000256" key="4">
    <source>
        <dbReference type="ARBA" id="ARBA00023163"/>
    </source>
</evidence>
<evidence type="ECO:0000256" key="1">
    <source>
        <dbReference type="ARBA" id="ARBA00010641"/>
    </source>
</evidence>
<dbReference type="AlphaFoldDB" id="A0A2U2B749"/>
<evidence type="ECO:0000313" key="9">
    <source>
        <dbReference type="Proteomes" id="UP000244956"/>
    </source>
</evidence>
<dbReference type="NCBIfam" id="TIGR02937">
    <property type="entry name" value="sigma70-ECF"/>
    <property type="match status" value="1"/>
</dbReference>
<dbReference type="NCBIfam" id="TIGR02985">
    <property type="entry name" value="Sig70_bacteroi1"/>
    <property type="match status" value="1"/>
</dbReference>